<dbReference type="RefSeq" id="WP_203662806.1">
    <property type="nucleotide sequence ID" value="NZ_BAAAZM010000004.1"/>
</dbReference>
<accession>A0A8J3JAF5</accession>
<keyword evidence="1" id="KW-0812">Transmembrane</keyword>
<organism evidence="2 3">
    <name type="scientific">Actinocatenispora rupis</name>
    <dbReference type="NCBI Taxonomy" id="519421"/>
    <lineage>
        <taxon>Bacteria</taxon>
        <taxon>Bacillati</taxon>
        <taxon>Actinomycetota</taxon>
        <taxon>Actinomycetes</taxon>
        <taxon>Micromonosporales</taxon>
        <taxon>Micromonosporaceae</taxon>
        <taxon>Actinocatenispora</taxon>
    </lineage>
</organism>
<gene>
    <name evidence="2" type="ORF">Aru02nite_57340</name>
</gene>
<evidence type="ECO:0000313" key="2">
    <source>
        <dbReference type="EMBL" id="GID14845.1"/>
    </source>
</evidence>
<evidence type="ECO:0000313" key="3">
    <source>
        <dbReference type="Proteomes" id="UP000612808"/>
    </source>
</evidence>
<feature type="transmembrane region" description="Helical" evidence="1">
    <location>
        <begin position="128"/>
        <end position="149"/>
    </location>
</feature>
<feature type="transmembrane region" description="Helical" evidence="1">
    <location>
        <begin position="161"/>
        <end position="184"/>
    </location>
</feature>
<comment type="caution">
    <text evidence="2">The sequence shown here is derived from an EMBL/GenBank/DDBJ whole genome shotgun (WGS) entry which is preliminary data.</text>
</comment>
<keyword evidence="1" id="KW-0472">Membrane</keyword>
<sequence length="222" mass="23491">MPEDTGWSAYAAAAGRLAAIRAAERDRAGGRRRDAESATAELSEVSDQLVAQQADLIELARTLRLPAPTFPPADRTEIAGLAEEVAPAERLARARQRLHDSNVAADAAEELGDAPLLLPGWRPRARVAVVYAGCSVGALIGQLVMIGLYSNRAVTDQIGTYAWTCCGFPALAFFAGYLLVGLLCRPRSSTKPVDRFPRMGAALCVASLPVYALVLAAVGALF</sequence>
<keyword evidence="1" id="KW-1133">Transmembrane helix</keyword>
<feature type="transmembrane region" description="Helical" evidence="1">
    <location>
        <begin position="196"/>
        <end position="221"/>
    </location>
</feature>
<keyword evidence="3" id="KW-1185">Reference proteome</keyword>
<protein>
    <submittedName>
        <fullName evidence="2">Uncharacterized protein</fullName>
    </submittedName>
</protein>
<name>A0A8J3JAF5_9ACTN</name>
<dbReference type="AlphaFoldDB" id="A0A8J3JAF5"/>
<evidence type="ECO:0000256" key="1">
    <source>
        <dbReference type="SAM" id="Phobius"/>
    </source>
</evidence>
<dbReference type="Proteomes" id="UP000612808">
    <property type="component" value="Unassembled WGS sequence"/>
</dbReference>
<dbReference type="EMBL" id="BOMB01000033">
    <property type="protein sequence ID" value="GID14845.1"/>
    <property type="molecule type" value="Genomic_DNA"/>
</dbReference>
<proteinExistence type="predicted"/>
<reference evidence="2" key="1">
    <citation type="submission" date="2021-01" db="EMBL/GenBank/DDBJ databases">
        <title>Whole genome shotgun sequence of Actinocatenispora rupis NBRC 107355.</title>
        <authorList>
            <person name="Komaki H."/>
            <person name="Tamura T."/>
        </authorList>
    </citation>
    <scope>NUCLEOTIDE SEQUENCE</scope>
    <source>
        <strain evidence="2">NBRC 107355</strain>
    </source>
</reference>